<evidence type="ECO:0000259" key="1">
    <source>
        <dbReference type="PROSITE" id="PS51186"/>
    </source>
</evidence>
<dbReference type="PATRIC" id="fig|1188261.3.peg.1377"/>
<gene>
    <name evidence="2" type="ORF">A33I_10030</name>
</gene>
<dbReference type="InterPro" id="IPR000182">
    <property type="entry name" value="GNAT_dom"/>
</dbReference>
<dbReference type="Pfam" id="PF13302">
    <property type="entry name" value="Acetyltransf_3"/>
    <property type="match status" value="1"/>
</dbReference>
<comment type="caution">
    <text evidence="2">The sequence shown here is derived from an EMBL/GenBank/DDBJ whole genome shotgun (WGS) entry which is preliminary data.</text>
</comment>
<accession>U6SQA2</accession>
<sequence length="179" mass="20949">MNTAPTIHGENVLLRQPIESDLRDYMNVEEDNELKKMYGIEAVDITPKTFERAKRFIEAIANNQWEWCVVYQNRFVGQARLTVNQTDNRARYAVGLFDPSVWNKGLGTEVTNLVLEFAFKTLNLHRVDLRVLEYNVRAIRCYEKCGFIKEGIEREGALINGKYETDLFMSILDREYEEK</sequence>
<dbReference type="PANTHER" id="PTHR43415:SF3">
    <property type="entry name" value="GNAT-FAMILY ACETYLTRANSFERASE"/>
    <property type="match status" value="1"/>
</dbReference>
<organism evidence="2 3">
    <name type="scientific">Alkalihalophilus marmarensis DSM 21297</name>
    <dbReference type="NCBI Taxonomy" id="1188261"/>
    <lineage>
        <taxon>Bacteria</taxon>
        <taxon>Bacillati</taxon>
        <taxon>Bacillota</taxon>
        <taxon>Bacilli</taxon>
        <taxon>Bacillales</taxon>
        <taxon>Bacillaceae</taxon>
        <taxon>Alkalihalophilus</taxon>
    </lineage>
</organism>
<dbReference type="EMBL" id="ATAE01000018">
    <property type="protein sequence ID" value="ERN53808.1"/>
    <property type="molecule type" value="Genomic_DNA"/>
</dbReference>
<dbReference type="Gene3D" id="3.40.630.30">
    <property type="match status" value="1"/>
</dbReference>
<feature type="domain" description="N-acetyltransferase" evidence="1">
    <location>
        <begin position="12"/>
        <end position="174"/>
    </location>
</feature>
<dbReference type="GO" id="GO:0016747">
    <property type="term" value="F:acyltransferase activity, transferring groups other than amino-acyl groups"/>
    <property type="evidence" value="ECO:0007669"/>
    <property type="project" value="InterPro"/>
</dbReference>
<dbReference type="PROSITE" id="PS51186">
    <property type="entry name" value="GNAT"/>
    <property type="match status" value="1"/>
</dbReference>
<dbReference type="Proteomes" id="UP000017170">
    <property type="component" value="Unassembled WGS sequence"/>
</dbReference>
<protein>
    <recommendedName>
        <fullName evidence="1">N-acetyltransferase domain-containing protein</fullName>
    </recommendedName>
</protein>
<reference evidence="2 3" key="1">
    <citation type="journal article" date="2013" name="Genome Announc.">
        <title>Genome Sequence of the Extreme Obligate Alkaliphile Bacillus marmarensis Strain DSM 21297.</title>
        <authorList>
            <person name="Wernick D.G."/>
            <person name="Choi K.Y."/>
            <person name="Tat C.A."/>
            <person name="Lafontaine Rivera J.G."/>
            <person name="Liao J.C."/>
        </authorList>
    </citation>
    <scope>NUCLEOTIDE SEQUENCE [LARGE SCALE GENOMIC DNA]</scope>
    <source>
        <strain evidence="2 3">DSM 21297</strain>
    </source>
</reference>
<dbReference type="PANTHER" id="PTHR43415">
    <property type="entry name" value="SPERMIDINE N(1)-ACETYLTRANSFERASE"/>
    <property type="match status" value="1"/>
</dbReference>
<keyword evidence="3" id="KW-1185">Reference proteome</keyword>
<proteinExistence type="predicted"/>
<dbReference type="InterPro" id="IPR016181">
    <property type="entry name" value="Acyl_CoA_acyltransferase"/>
</dbReference>
<dbReference type="RefSeq" id="WP_022627709.1">
    <property type="nucleotide sequence ID" value="NZ_ATAE01000018.1"/>
</dbReference>
<dbReference type="AlphaFoldDB" id="U6SQA2"/>
<name>U6SQA2_9BACI</name>
<dbReference type="SUPFAM" id="SSF55729">
    <property type="entry name" value="Acyl-CoA N-acyltransferases (Nat)"/>
    <property type="match status" value="1"/>
</dbReference>
<evidence type="ECO:0000313" key="2">
    <source>
        <dbReference type="EMBL" id="ERN53808.1"/>
    </source>
</evidence>
<evidence type="ECO:0000313" key="3">
    <source>
        <dbReference type="Proteomes" id="UP000017170"/>
    </source>
</evidence>